<evidence type="ECO:0000313" key="3">
    <source>
        <dbReference type="Proteomes" id="UP001144673"/>
    </source>
</evidence>
<evidence type="ECO:0000256" key="1">
    <source>
        <dbReference type="SAM" id="Phobius"/>
    </source>
</evidence>
<dbReference type="RefSeq" id="XP_056057575.1">
    <property type="nucleotide sequence ID" value="XM_056196696.1"/>
</dbReference>
<dbReference type="AlphaFoldDB" id="A0A9W8QJT0"/>
<accession>A0A9W8QJT0</accession>
<reference evidence="2" key="1">
    <citation type="journal article" date="2023" name="Access Microbiol">
        <title>De-novo genome assembly for Akanthomyces muscarius, a biocontrol agent of insect agricultural pests.</title>
        <authorList>
            <person name="Erdos Z."/>
            <person name="Studholme D.J."/>
            <person name="Raymond B."/>
            <person name="Sharma M."/>
        </authorList>
    </citation>
    <scope>NUCLEOTIDE SEQUENCE</scope>
    <source>
        <strain evidence="2">Ve6</strain>
    </source>
</reference>
<keyword evidence="1" id="KW-1133">Transmembrane helix</keyword>
<dbReference type="EMBL" id="JAJHUN010000004">
    <property type="protein sequence ID" value="KAJ4159588.1"/>
    <property type="molecule type" value="Genomic_DNA"/>
</dbReference>
<dbReference type="KEGG" id="amus:LMH87_007529"/>
<evidence type="ECO:0000313" key="2">
    <source>
        <dbReference type="EMBL" id="KAJ4159588.1"/>
    </source>
</evidence>
<protein>
    <submittedName>
        <fullName evidence="2">Uncharacterized protein</fullName>
    </submittedName>
</protein>
<name>A0A9W8QJT0_AKAMU</name>
<dbReference type="Proteomes" id="UP001144673">
    <property type="component" value="Unassembled WGS sequence"/>
</dbReference>
<gene>
    <name evidence="2" type="ORF">LMH87_007529</name>
</gene>
<keyword evidence="1" id="KW-0812">Transmembrane</keyword>
<sequence length="148" mass="15638">MDGAETGTVRSDSQPLGVKIRLQYDKFSDAASSYGRSISAFLLVKGWNARYVFMLIGLAMLSRAFVAAIMAARTGSIENALTAGIYACGLGGLDGHGELHGSRGCFDALFGGEARAISGRNMMVQHSTSNNGTVARVSRPLPLPRLVL</sequence>
<proteinExistence type="predicted"/>
<feature type="transmembrane region" description="Helical" evidence="1">
    <location>
        <begin position="51"/>
        <end position="72"/>
    </location>
</feature>
<dbReference type="GeneID" id="80894688"/>
<comment type="caution">
    <text evidence="2">The sequence shown here is derived from an EMBL/GenBank/DDBJ whole genome shotgun (WGS) entry which is preliminary data.</text>
</comment>
<keyword evidence="3" id="KW-1185">Reference proteome</keyword>
<keyword evidence="1" id="KW-0472">Membrane</keyword>
<organism evidence="2 3">
    <name type="scientific">Akanthomyces muscarius</name>
    <name type="common">Entomopathogenic fungus</name>
    <name type="synonym">Lecanicillium muscarium</name>
    <dbReference type="NCBI Taxonomy" id="2231603"/>
    <lineage>
        <taxon>Eukaryota</taxon>
        <taxon>Fungi</taxon>
        <taxon>Dikarya</taxon>
        <taxon>Ascomycota</taxon>
        <taxon>Pezizomycotina</taxon>
        <taxon>Sordariomycetes</taxon>
        <taxon>Hypocreomycetidae</taxon>
        <taxon>Hypocreales</taxon>
        <taxon>Cordycipitaceae</taxon>
        <taxon>Akanthomyces</taxon>
    </lineage>
</organism>